<dbReference type="PANTHER" id="PTHR42760:SF106">
    <property type="entry name" value="PROTEIN FIXR"/>
    <property type="match status" value="1"/>
</dbReference>
<evidence type="ECO:0000313" key="3">
    <source>
        <dbReference type="Proteomes" id="UP000199513"/>
    </source>
</evidence>
<comment type="similarity">
    <text evidence="1">Belongs to the short-chain dehydrogenases/reductases (SDR) family.</text>
</comment>
<dbReference type="Pfam" id="PF13561">
    <property type="entry name" value="adh_short_C2"/>
    <property type="match status" value="1"/>
</dbReference>
<dbReference type="CDD" id="cd05233">
    <property type="entry name" value="SDR_c"/>
    <property type="match status" value="1"/>
</dbReference>
<dbReference type="PRINTS" id="PR00081">
    <property type="entry name" value="GDHRDH"/>
</dbReference>
<gene>
    <name evidence="2" type="ORF">SAMN04488541_10089</name>
</gene>
<evidence type="ECO:0000256" key="1">
    <source>
        <dbReference type="ARBA" id="ARBA00006484"/>
    </source>
</evidence>
<dbReference type="Proteomes" id="UP000199513">
    <property type="component" value="Unassembled WGS sequence"/>
</dbReference>
<dbReference type="Gene3D" id="3.40.50.720">
    <property type="entry name" value="NAD(P)-binding Rossmann-like Domain"/>
    <property type="match status" value="1"/>
</dbReference>
<dbReference type="EMBL" id="FONY01000008">
    <property type="protein sequence ID" value="SFE84058.1"/>
    <property type="molecule type" value="Genomic_DNA"/>
</dbReference>
<keyword evidence="3" id="KW-1185">Reference proteome</keyword>
<dbReference type="STRING" id="1003.SAMN04488541_10089"/>
<dbReference type="SUPFAM" id="SSF51735">
    <property type="entry name" value="NAD(P)-binding Rossmann-fold domains"/>
    <property type="match status" value="1"/>
</dbReference>
<dbReference type="InterPro" id="IPR036291">
    <property type="entry name" value="NAD(P)-bd_dom_sf"/>
</dbReference>
<dbReference type="RefSeq" id="WP_091541708.1">
    <property type="nucleotide sequence ID" value="NZ_FONY01000008.1"/>
</dbReference>
<reference evidence="3" key="1">
    <citation type="submission" date="2016-10" db="EMBL/GenBank/DDBJ databases">
        <authorList>
            <person name="Varghese N."/>
            <person name="Submissions S."/>
        </authorList>
    </citation>
    <scope>NUCLEOTIDE SEQUENCE [LARGE SCALE GENOMIC DNA]</scope>
    <source>
        <strain>GEY</strain>
        <strain evidence="3">DSM 9560</strain>
    </source>
</reference>
<name>A0A1I2DUF7_9BACT</name>
<proteinExistence type="inferred from homology"/>
<organism evidence="2 3">
    <name type="scientific">Thermoflexibacter ruber</name>
    <dbReference type="NCBI Taxonomy" id="1003"/>
    <lineage>
        <taxon>Bacteria</taxon>
        <taxon>Pseudomonadati</taxon>
        <taxon>Bacteroidota</taxon>
        <taxon>Cytophagia</taxon>
        <taxon>Cytophagales</taxon>
        <taxon>Thermoflexibacteraceae</taxon>
        <taxon>Thermoflexibacter</taxon>
    </lineage>
</organism>
<dbReference type="PRINTS" id="PR00080">
    <property type="entry name" value="SDRFAMILY"/>
</dbReference>
<dbReference type="InterPro" id="IPR002347">
    <property type="entry name" value="SDR_fam"/>
</dbReference>
<dbReference type="AlphaFoldDB" id="A0A1I2DUF7"/>
<dbReference type="GO" id="GO:0016616">
    <property type="term" value="F:oxidoreductase activity, acting on the CH-OH group of donors, NAD or NADP as acceptor"/>
    <property type="evidence" value="ECO:0007669"/>
    <property type="project" value="TreeGrafter"/>
</dbReference>
<protein>
    <submittedName>
        <fullName evidence="2">NAD(P)-dependent dehydrogenase, short-chain alcohol dehydrogenase family</fullName>
    </submittedName>
</protein>
<accession>A0A1I2DUF7</accession>
<dbReference type="OrthoDB" id="9788235at2"/>
<dbReference type="PROSITE" id="PS00061">
    <property type="entry name" value="ADH_SHORT"/>
    <property type="match status" value="1"/>
</dbReference>
<evidence type="ECO:0000313" key="2">
    <source>
        <dbReference type="EMBL" id="SFE84058.1"/>
    </source>
</evidence>
<dbReference type="PANTHER" id="PTHR42760">
    <property type="entry name" value="SHORT-CHAIN DEHYDROGENASES/REDUCTASES FAMILY MEMBER"/>
    <property type="match status" value="1"/>
</dbReference>
<dbReference type="InterPro" id="IPR020904">
    <property type="entry name" value="Sc_DH/Rdtase_CS"/>
</dbReference>
<dbReference type="FunFam" id="3.40.50.720:FF:000084">
    <property type="entry name" value="Short-chain dehydrogenase reductase"/>
    <property type="match status" value="1"/>
</dbReference>
<sequence length="244" mass="26901">MKKTALITGALGGIGQALCKVFQGENWFVIGTDIRIQDTAPHCNFAMHIDLDRFCKENNYKQEILEKVSLQTSHLEVLINNAAVQLLDHTENIKLADWYETMNVNLTAPMLLSQLFLPMIEKAKGSIVNIASIHQQLTKPRFVSYATSKSALVGLTKAMAVDLQGRVRVNCISPAAIETDMLRAGFNNDESALSALKRLHPVQRIGYPEEVARLALFLASEEAKFINGANLQLDGGISSVLHDL</sequence>